<comment type="caution">
    <text evidence="2">The sequence shown here is derived from an EMBL/GenBank/DDBJ whole genome shotgun (WGS) entry which is preliminary data.</text>
</comment>
<evidence type="ECO:0000313" key="2">
    <source>
        <dbReference type="EMBL" id="RLM79296.1"/>
    </source>
</evidence>
<organism evidence="2 3">
    <name type="scientific">Panicum miliaceum</name>
    <name type="common">Proso millet</name>
    <name type="synonym">Broomcorn millet</name>
    <dbReference type="NCBI Taxonomy" id="4540"/>
    <lineage>
        <taxon>Eukaryota</taxon>
        <taxon>Viridiplantae</taxon>
        <taxon>Streptophyta</taxon>
        <taxon>Embryophyta</taxon>
        <taxon>Tracheophyta</taxon>
        <taxon>Spermatophyta</taxon>
        <taxon>Magnoliopsida</taxon>
        <taxon>Liliopsida</taxon>
        <taxon>Poales</taxon>
        <taxon>Poaceae</taxon>
        <taxon>PACMAD clade</taxon>
        <taxon>Panicoideae</taxon>
        <taxon>Panicodae</taxon>
        <taxon>Paniceae</taxon>
        <taxon>Panicinae</taxon>
        <taxon>Panicum</taxon>
        <taxon>Panicum sect. Panicum</taxon>
    </lineage>
</organism>
<sequence length="288" mass="32788">MAEVAEGATEEVKHAADITPAAAEEADGKSGKEGWRRRLSKKDVKCILEMKPRVVVDPDEEYARMTNHPGKIYSQEFIDKTIDIFRNLAESNERIFTEFQKHHAWMRAEVEEKGYVELDDNYIAWSSSSASRGGARIWELDIRNFKWSGITAPFLLRNRNHMALYVYHQYARTYSTHAHGQPAGHLAPHLAPPGRIWQSHVQAFVSFCGFVASASTAANVDLRRRKGQQMVVVREDEKEAEEVHDLWRTTRQSKQCAAHEGDRTPVLARAVRLPTRPGGVNARTRTWP</sequence>
<evidence type="ECO:0000256" key="1">
    <source>
        <dbReference type="SAM" id="MobiDB-lite"/>
    </source>
</evidence>
<evidence type="ECO:0000313" key="3">
    <source>
        <dbReference type="Proteomes" id="UP000275267"/>
    </source>
</evidence>
<dbReference type="OrthoDB" id="696583at2759"/>
<keyword evidence="3" id="KW-1185">Reference proteome</keyword>
<accession>A0A3L6QIR5</accession>
<gene>
    <name evidence="2" type="ORF">C2845_PM12G16000</name>
</gene>
<proteinExistence type="predicted"/>
<feature type="region of interest" description="Disordered" evidence="1">
    <location>
        <begin position="1"/>
        <end position="34"/>
    </location>
</feature>
<reference evidence="3" key="1">
    <citation type="journal article" date="2019" name="Nat. Commun.">
        <title>The genome of broomcorn millet.</title>
        <authorList>
            <person name="Zou C."/>
            <person name="Miki D."/>
            <person name="Li D."/>
            <person name="Tang Q."/>
            <person name="Xiao L."/>
            <person name="Rajput S."/>
            <person name="Deng P."/>
            <person name="Jia W."/>
            <person name="Huang R."/>
            <person name="Zhang M."/>
            <person name="Sun Y."/>
            <person name="Hu J."/>
            <person name="Fu X."/>
            <person name="Schnable P.S."/>
            <person name="Li F."/>
            <person name="Zhang H."/>
            <person name="Feng B."/>
            <person name="Zhu X."/>
            <person name="Liu R."/>
            <person name="Schnable J.C."/>
            <person name="Zhu J.-K."/>
            <person name="Zhang H."/>
        </authorList>
    </citation>
    <scope>NUCLEOTIDE SEQUENCE [LARGE SCALE GENOMIC DNA]</scope>
</reference>
<dbReference type="Proteomes" id="UP000275267">
    <property type="component" value="Unassembled WGS sequence"/>
</dbReference>
<protein>
    <submittedName>
        <fullName evidence="2">Uncharacterized protein</fullName>
    </submittedName>
</protein>
<dbReference type="PANTHER" id="PTHR35166:SF20">
    <property type="entry name" value="EXPRESSED PROTEIN"/>
    <property type="match status" value="1"/>
</dbReference>
<dbReference type="EMBL" id="PQIB02000012">
    <property type="protein sequence ID" value="RLM79296.1"/>
    <property type="molecule type" value="Genomic_DNA"/>
</dbReference>
<dbReference type="AlphaFoldDB" id="A0A3L6QIR5"/>
<dbReference type="PANTHER" id="PTHR35166">
    <property type="entry name" value="OS05G0193700 PROTEIN-RELATED"/>
    <property type="match status" value="1"/>
</dbReference>
<name>A0A3L6QIR5_PANMI</name>